<evidence type="ECO:0000313" key="3">
    <source>
        <dbReference type="EMBL" id="KAJ8882286.1"/>
    </source>
</evidence>
<dbReference type="EMBL" id="JARBHB010000006">
    <property type="protein sequence ID" value="KAJ8882286.1"/>
    <property type="molecule type" value="Genomic_DNA"/>
</dbReference>
<evidence type="ECO:0000259" key="2">
    <source>
        <dbReference type="PROSITE" id="PS51253"/>
    </source>
</evidence>
<keyword evidence="4" id="KW-1185">Reference proteome</keyword>
<protein>
    <recommendedName>
        <fullName evidence="2">HTH CENPB-type domain-containing protein</fullName>
    </recommendedName>
</protein>
<dbReference type="InterPro" id="IPR004875">
    <property type="entry name" value="DDE_SF_endonuclease_dom"/>
</dbReference>
<name>A0ABQ9HD86_9NEOP</name>
<dbReference type="InterPro" id="IPR006600">
    <property type="entry name" value="HTH_CenpB_DNA-bd_dom"/>
</dbReference>
<dbReference type="PROSITE" id="PS51253">
    <property type="entry name" value="HTH_CENPB"/>
    <property type="match status" value="1"/>
</dbReference>
<comment type="caution">
    <text evidence="3">The sequence shown here is derived from an EMBL/GenBank/DDBJ whole genome shotgun (WGS) entry which is preliminary data.</text>
</comment>
<evidence type="ECO:0000256" key="1">
    <source>
        <dbReference type="ARBA" id="ARBA00023125"/>
    </source>
</evidence>
<accession>A0ABQ9HD86</accession>
<feature type="domain" description="HTH CENPB-type" evidence="2">
    <location>
        <begin position="1"/>
        <end position="38"/>
    </location>
</feature>
<proteinExistence type="predicted"/>
<dbReference type="Pfam" id="PF03184">
    <property type="entry name" value="DDE_1"/>
    <property type="match status" value="1"/>
</dbReference>
<evidence type="ECO:0000313" key="4">
    <source>
        <dbReference type="Proteomes" id="UP001159363"/>
    </source>
</evidence>
<dbReference type="Pfam" id="PF03221">
    <property type="entry name" value="HTH_Tnp_Tc5"/>
    <property type="match status" value="1"/>
</dbReference>
<gene>
    <name evidence="3" type="ORF">PR048_018774</name>
</gene>
<dbReference type="InterPro" id="IPR050863">
    <property type="entry name" value="CenT-Element_Derived"/>
</dbReference>
<dbReference type="Proteomes" id="UP001159363">
    <property type="component" value="Chromosome 5"/>
</dbReference>
<reference evidence="3 4" key="1">
    <citation type="submission" date="2023-02" db="EMBL/GenBank/DDBJ databases">
        <title>LHISI_Scaffold_Assembly.</title>
        <authorList>
            <person name="Stuart O.P."/>
            <person name="Cleave R."/>
            <person name="Magrath M.J.L."/>
            <person name="Mikheyev A.S."/>
        </authorList>
    </citation>
    <scope>NUCLEOTIDE SEQUENCE [LARGE SCALE GENOMIC DNA]</scope>
    <source>
        <strain evidence="3">Daus_M_001</strain>
        <tissue evidence="3">Leg muscle</tissue>
    </source>
</reference>
<sequence length="300" mass="34323">MVHKKTDKLALRLGIDDLKCSSGWLDRFKVRHGISCQKIVCEKRPLSRYQPHDVYNADEQGMFYNLTADHTLAVKGDMCKDMKRCKKYLTVLLCCNMDGSDKMKPLVASRLGRENGNANRKVVLFVDNCAARPEFDNLRNIKLVYQLKNTTSMLQPLDQGIIQHVKLKFQEMHVRSIVLKMEIGKEMKNFEDTDDPPPVDAEPIPHPSTVPLSARLTVTRPCDEETWRQLAPDCTFEEFVIADDDIAVWSTLDYADDVQGQQELSGEEEHAQVPTMRQILKARDDCAAMLRGHGENKEMW</sequence>
<dbReference type="Gene3D" id="1.10.10.60">
    <property type="entry name" value="Homeodomain-like"/>
    <property type="match status" value="1"/>
</dbReference>
<organism evidence="3 4">
    <name type="scientific">Dryococelus australis</name>
    <dbReference type="NCBI Taxonomy" id="614101"/>
    <lineage>
        <taxon>Eukaryota</taxon>
        <taxon>Metazoa</taxon>
        <taxon>Ecdysozoa</taxon>
        <taxon>Arthropoda</taxon>
        <taxon>Hexapoda</taxon>
        <taxon>Insecta</taxon>
        <taxon>Pterygota</taxon>
        <taxon>Neoptera</taxon>
        <taxon>Polyneoptera</taxon>
        <taxon>Phasmatodea</taxon>
        <taxon>Verophasmatodea</taxon>
        <taxon>Anareolatae</taxon>
        <taxon>Phasmatidae</taxon>
        <taxon>Eurycanthinae</taxon>
        <taxon>Dryococelus</taxon>
    </lineage>
</organism>
<dbReference type="PANTHER" id="PTHR19303:SF73">
    <property type="entry name" value="PROTEIN PDC2"/>
    <property type="match status" value="1"/>
</dbReference>
<dbReference type="PANTHER" id="PTHR19303">
    <property type="entry name" value="TRANSPOSON"/>
    <property type="match status" value="1"/>
</dbReference>
<keyword evidence="1" id="KW-0238">DNA-binding</keyword>